<proteinExistence type="predicted"/>
<dbReference type="AlphaFoldDB" id="A0A644XC25"/>
<comment type="caution">
    <text evidence="1">The sequence shown here is derived from an EMBL/GenBank/DDBJ whole genome shotgun (WGS) entry which is preliminary data.</text>
</comment>
<evidence type="ECO:0000313" key="1">
    <source>
        <dbReference type="EMBL" id="MPM11743.1"/>
    </source>
</evidence>
<organism evidence="1">
    <name type="scientific">bioreactor metagenome</name>
    <dbReference type="NCBI Taxonomy" id="1076179"/>
    <lineage>
        <taxon>unclassified sequences</taxon>
        <taxon>metagenomes</taxon>
        <taxon>ecological metagenomes</taxon>
    </lineage>
</organism>
<gene>
    <name evidence="1" type="ORF">SDC9_58094</name>
</gene>
<accession>A0A644XC25</accession>
<dbReference type="EMBL" id="VSSQ01001873">
    <property type="protein sequence ID" value="MPM11743.1"/>
    <property type="molecule type" value="Genomic_DNA"/>
</dbReference>
<sequence>MYNNSLCYLDILRVNYRPEYLRQTFRGMASRNRNNAIKLLNDNRLQFPTLFLLIPEIDALNLYEELIPRSIAAIRLCAKKQNQNELYERLSRLLPEDSSKSHEALKWMLVTGLNWDGPSKLYDSYDAAIDAAAALLIVTYKDTDVLPGIAKLIFRRNRKGLFIHDLVWCFFKSCDLSAPKLVAEYLRSGNLKDVELACGLLHIPMPADAHRQSVRNKLYSQYMSWFNNNLPYLCFSGEFYHRTSEPNPVYEDMEAKYLGKRIFPKDGRPIDPLTSDEENSLVRFRTLKNDEAAAVASYSAKIKNTDGGAWKQWMKGNLAQQVSTAKSETAVV</sequence>
<name>A0A644XC25_9ZZZZ</name>
<protein>
    <submittedName>
        <fullName evidence="1">Uncharacterized protein</fullName>
    </submittedName>
</protein>
<reference evidence="1" key="1">
    <citation type="submission" date="2019-08" db="EMBL/GenBank/DDBJ databases">
        <authorList>
            <person name="Kucharzyk K."/>
            <person name="Murdoch R.W."/>
            <person name="Higgins S."/>
            <person name="Loffler F."/>
        </authorList>
    </citation>
    <scope>NUCLEOTIDE SEQUENCE</scope>
</reference>